<protein>
    <submittedName>
        <fullName evidence="1">Uncharacterized protein</fullName>
    </submittedName>
</protein>
<reference evidence="1" key="2">
    <citation type="submission" date="2020-11" db="EMBL/GenBank/DDBJ databases">
        <authorList>
            <person name="McCartney M.A."/>
            <person name="Auch B."/>
            <person name="Kono T."/>
            <person name="Mallez S."/>
            <person name="Becker A."/>
            <person name="Gohl D.M."/>
            <person name="Silverstein K.A.T."/>
            <person name="Koren S."/>
            <person name="Bechman K.B."/>
            <person name="Herman A."/>
            <person name="Abrahante J.E."/>
            <person name="Garbe J."/>
        </authorList>
    </citation>
    <scope>NUCLEOTIDE SEQUENCE</scope>
    <source>
        <strain evidence="1">Duluth1</strain>
        <tissue evidence="1">Whole animal</tissue>
    </source>
</reference>
<reference evidence="1" key="1">
    <citation type="journal article" date="2019" name="bioRxiv">
        <title>The Genome of the Zebra Mussel, Dreissena polymorpha: A Resource for Invasive Species Research.</title>
        <authorList>
            <person name="McCartney M.A."/>
            <person name="Auch B."/>
            <person name="Kono T."/>
            <person name="Mallez S."/>
            <person name="Zhang Y."/>
            <person name="Obille A."/>
            <person name="Becker A."/>
            <person name="Abrahante J.E."/>
            <person name="Garbe J."/>
            <person name="Badalamenti J.P."/>
            <person name="Herman A."/>
            <person name="Mangelson H."/>
            <person name="Liachko I."/>
            <person name="Sullivan S."/>
            <person name="Sone E.D."/>
            <person name="Koren S."/>
            <person name="Silverstein K.A.T."/>
            <person name="Beckman K.B."/>
            <person name="Gohl D.M."/>
        </authorList>
    </citation>
    <scope>NUCLEOTIDE SEQUENCE</scope>
    <source>
        <strain evidence="1">Duluth1</strain>
        <tissue evidence="1">Whole animal</tissue>
    </source>
</reference>
<proteinExistence type="predicted"/>
<dbReference type="AlphaFoldDB" id="A0A9D4J775"/>
<accession>A0A9D4J775</accession>
<name>A0A9D4J775_DREPO</name>
<evidence type="ECO:0000313" key="1">
    <source>
        <dbReference type="EMBL" id="KAH3798093.1"/>
    </source>
</evidence>
<dbReference type="EMBL" id="JAIWYP010000007">
    <property type="protein sequence ID" value="KAH3798093.1"/>
    <property type="molecule type" value="Genomic_DNA"/>
</dbReference>
<gene>
    <name evidence="1" type="ORF">DPMN_151683</name>
</gene>
<organism evidence="1 2">
    <name type="scientific">Dreissena polymorpha</name>
    <name type="common">Zebra mussel</name>
    <name type="synonym">Mytilus polymorpha</name>
    <dbReference type="NCBI Taxonomy" id="45954"/>
    <lineage>
        <taxon>Eukaryota</taxon>
        <taxon>Metazoa</taxon>
        <taxon>Spiralia</taxon>
        <taxon>Lophotrochozoa</taxon>
        <taxon>Mollusca</taxon>
        <taxon>Bivalvia</taxon>
        <taxon>Autobranchia</taxon>
        <taxon>Heteroconchia</taxon>
        <taxon>Euheterodonta</taxon>
        <taxon>Imparidentia</taxon>
        <taxon>Neoheterodontei</taxon>
        <taxon>Myida</taxon>
        <taxon>Dreissenoidea</taxon>
        <taxon>Dreissenidae</taxon>
        <taxon>Dreissena</taxon>
    </lineage>
</organism>
<sequence>MNQDMLEALLRVHADGPPLHDYKAEGAIHQWMDLGHATSQATRYRQLLTRNNIDCVL</sequence>
<evidence type="ECO:0000313" key="2">
    <source>
        <dbReference type="Proteomes" id="UP000828390"/>
    </source>
</evidence>
<comment type="caution">
    <text evidence="1">The sequence shown here is derived from an EMBL/GenBank/DDBJ whole genome shotgun (WGS) entry which is preliminary data.</text>
</comment>
<keyword evidence="2" id="KW-1185">Reference proteome</keyword>
<dbReference type="Proteomes" id="UP000828390">
    <property type="component" value="Unassembled WGS sequence"/>
</dbReference>